<dbReference type="Proteomes" id="UP001177003">
    <property type="component" value="Chromosome 5"/>
</dbReference>
<evidence type="ECO:0000313" key="3">
    <source>
        <dbReference type="Proteomes" id="UP001177003"/>
    </source>
</evidence>
<proteinExistence type="predicted"/>
<sequence>MRITRTTSVKSKFKNTQETILNLDKDDDDFVAPPTDNISTQPTEGVGSEPNDTNIVGSSKTKKQRKTTSRSEHGKNNVDSGKSDVNKDKEDIIPINSTSVGRLKRKGSARNTPVKDNKKSLEASGKGKNQEV</sequence>
<name>A0AA35Z6G2_LACSI</name>
<evidence type="ECO:0000256" key="1">
    <source>
        <dbReference type="SAM" id="MobiDB-lite"/>
    </source>
</evidence>
<feature type="compositionally biased region" description="Basic and acidic residues" evidence="1">
    <location>
        <begin position="69"/>
        <end position="92"/>
    </location>
</feature>
<accession>A0AA35Z6G2</accession>
<gene>
    <name evidence="2" type="ORF">LSALG_LOCUS26218</name>
</gene>
<protein>
    <submittedName>
        <fullName evidence="2">Uncharacterized protein</fullName>
    </submittedName>
</protein>
<feature type="region of interest" description="Disordered" evidence="1">
    <location>
        <begin position="20"/>
        <end position="132"/>
    </location>
</feature>
<keyword evidence="3" id="KW-1185">Reference proteome</keyword>
<dbReference type="EMBL" id="OX465081">
    <property type="protein sequence ID" value="CAI9286820.1"/>
    <property type="molecule type" value="Genomic_DNA"/>
</dbReference>
<reference evidence="2" key="1">
    <citation type="submission" date="2023-04" db="EMBL/GenBank/DDBJ databases">
        <authorList>
            <person name="Vijverberg K."/>
            <person name="Xiong W."/>
            <person name="Schranz E."/>
        </authorList>
    </citation>
    <scope>NUCLEOTIDE SEQUENCE</scope>
</reference>
<evidence type="ECO:0000313" key="2">
    <source>
        <dbReference type="EMBL" id="CAI9286820.1"/>
    </source>
</evidence>
<organism evidence="2 3">
    <name type="scientific">Lactuca saligna</name>
    <name type="common">Willowleaf lettuce</name>
    <dbReference type="NCBI Taxonomy" id="75948"/>
    <lineage>
        <taxon>Eukaryota</taxon>
        <taxon>Viridiplantae</taxon>
        <taxon>Streptophyta</taxon>
        <taxon>Embryophyta</taxon>
        <taxon>Tracheophyta</taxon>
        <taxon>Spermatophyta</taxon>
        <taxon>Magnoliopsida</taxon>
        <taxon>eudicotyledons</taxon>
        <taxon>Gunneridae</taxon>
        <taxon>Pentapetalae</taxon>
        <taxon>asterids</taxon>
        <taxon>campanulids</taxon>
        <taxon>Asterales</taxon>
        <taxon>Asteraceae</taxon>
        <taxon>Cichorioideae</taxon>
        <taxon>Cichorieae</taxon>
        <taxon>Lactucinae</taxon>
        <taxon>Lactuca</taxon>
    </lineage>
</organism>
<dbReference type="AlphaFoldDB" id="A0AA35Z6G2"/>